<feature type="compositionally biased region" description="Polar residues" evidence="10">
    <location>
        <begin position="319"/>
        <end position="333"/>
    </location>
</feature>
<keyword evidence="3" id="KW-0963">Cytoplasm</keyword>
<feature type="region of interest" description="Disordered" evidence="10">
    <location>
        <begin position="416"/>
        <end position="446"/>
    </location>
</feature>
<keyword evidence="7" id="KW-0966">Cell projection</keyword>
<dbReference type="Proteomes" id="UP000663828">
    <property type="component" value="Unassembled WGS sequence"/>
</dbReference>
<dbReference type="GO" id="GO:0036064">
    <property type="term" value="C:ciliary basal body"/>
    <property type="evidence" value="ECO:0007669"/>
    <property type="project" value="TreeGrafter"/>
</dbReference>
<evidence type="ECO:0000259" key="11">
    <source>
        <dbReference type="Pfam" id="PF10243"/>
    </source>
</evidence>
<feature type="region of interest" description="Disordered" evidence="10">
    <location>
        <begin position="137"/>
        <end position="403"/>
    </location>
</feature>
<accession>A0A815Z0G5</accession>
<dbReference type="OrthoDB" id="10258914at2759"/>
<dbReference type="GO" id="GO:0060271">
    <property type="term" value="P:cilium assembly"/>
    <property type="evidence" value="ECO:0007669"/>
    <property type="project" value="TreeGrafter"/>
</dbReference>
<dbReference type="GO" id="GO:0005930">
    <property type="term" value="C:axoneme"/>
    <property type="evidence" value="ECO:0007669"/>
    <property type="project" value="UniProtKB-SubCell"/>
</dbReference>
<evidence type="ECO:0000256" key="2">
    <source>
        <dbReference type="ARBA" id="ARBA00004430"/>
    </source>
</evidence>
<dbReference type="Pfam" id="PF17749">
    <property type="entry name" value="MIP-T3_C"/>
    <property type="match status" value="1"/>
</dbReference>
<dbReference type="InterPro" id="IPR042576">
    <property type="entry name" value="TRAF3IP1_N_sf"/>
</dbReference>
<reference evidence="14" key="1">
    <citation type="submission" date="2021-02" db="EMBL/GenBank/DDBJ databases">
        <authorList>
            <person name="Nowell W R."/>
        </authorList>
    </citation>
    <scope>NUCLEOTIDE SEQUENCE</scope>
</reference>
<evidence type="ECO:0000256" key="8">
    <source>
        <dbReference type="ARBA" id="ARBA00043971"/>
    </source>
</evidence>
<organism evidence="14 15">
    <name type="scientific">Adineta ricciae</name>
    <name type="common">Rotifer</name>
    <dbReference type="NCBI Taxonomy" id="249248"/>
    <lineage>
        <taxon>Eukaryota</taxon>
        <taxon>Metazoa</taxon>
        <taxon>Spiralia</taxon>
        <taxon>Gnathifera</taxon>
        <taxon>Rotifera</taxon>
        <taxon>Eurotatoria</taxon>
        <taxon>Bdelloidea</taxon>
        <taxon>Adinetida</taxon>
        <taxon>Adinetidae</taxon>
        <taxon>Adineta</taxon>
    </lineage>
</organism>
<dbReference type="GO" id="GO:0008017">
    <property type="term" value="F:microtubule binding"/>
    <property type="evidence" value="ECO:0007669"/>
    <property type="project" value="InterPro"/>
</dbReference>
<dbReference type="InterPro" id="IPR041476">
    <property type="entry name" value="TRAF3IP1_C"/>
</dbReference>
<dbReference type="GO" id="GO:0048731">
    <property type="term" value="P:system development"/>
    <property type="evidence" value="ECO:0007669"/>
    <property type="project" value="UniProtKB-ARBA"/>
</dbReference>
<comment type="similarity">
    <text evidence="8">Belongs to the TRAF3IP1 family.</text>
</comment>
<feature type="compositionally biased region" description="Basic and acidic residues" evidence="10">
    <location>
        <begin position="437"/>
        <end position="446"/>
    </location>
</feature>
<keyword evidence="15" id="KW-1185">Reference proteome</keyword>
<evidence type="ECO:0000256" key="3">
    <source>
        <dbReference type="ARBA" id="ARBA00022490"/>
    </source>
</evidence>
<feature type="compositionally biased region" description="Basic and acidic residues" evidence="10">
    <location>
        <begin position="296"/>
        <end position="305"/>
    </location>
</feature>
<dbReference type="GO" id="GO:0030992">
    <property type="term" value="C:intraciliary transport particle B"/>
    <property type="evidence" value="ECO:0007669"/>
    <property type="project" value="TreeGrafter"/>
</dbReference>
<feature type="compositionally biased region" description="Basic and acidic residues" evidence="10">
    <location>
        <begin position="151"/>
        <end position="194"/>
    </location>
</feature>
<evidence type="ECO:0000313" key="15">
    <source>
        <dbReference type="Proteomes" id="UP000663828"/>
    </source>
</evidence>
<evidence type="ECO:0000256" key="5">
    <source>
        <dbReference type="ARBA" id="ARBA00023054"/>
    </source>
</evidence>
<feature type="compositionally biased region" description="Acidic residues" evidence="10">
    <location>
        <begin position="357"/>
        <end position="368"/>
    </location>
</feature>
<dbReference type="PANTHER" id="PTHR31363">
    <property type="entry name" value="TRAF3-INTERACTING PROTEIN 1"/>
    <property type="match status" value="1"/>
</dbReference>
<sequence length="557" mass="62688">MGDSVDSDIIKRTQDTLGQIITAPALTEKLLSRPPVQFLQDIVKAVIKKTDFLQGLYTDEELTSAYLKEGRENKTLFMKKLVTAVYIAVKRAPEVRVSKILAGQEADKTNLLLQALAEAINSKANNREVVRKTLQTLGESNESEEPQTASRDQEQSETRRTKEERSSHSRDRDREESSEKRSRSKDHSKDKGETDGSSQSKHRRSSRGLDDGGSGERRAAPSRRQDDDDDNNERKGEGGGGGGGGGDDEDDSRSRRSIRPTSAKGSRKHQDSSNHHRPSSPKSEQPTRPPPTLVSTDRDDNEGRPLVRPTTAAKRGKLMTQTSSDEIGTTSGRVLSGAQRGQGTLIVESKDTRDNDMNNDNDDDDDDNFLIQEEKPSMTRSSKQDTFDTRGGDQDDDDADQHGGLVNEMMRSKKKLENGSEIPGQRAEVKTIAQNDAQRRREREKIQKDVDKLRETIQSLTKSVVPLGKILEFLQEDYEMMAKEMQHYTDEYKRTVVELRKEKFTTDQNLEPLRAALLDFDDQIADMKNRIIFMKKKVSTNEKNNAGRLLDIIRKTK</sequence>
<proteinExistence type="inferred from homology"/>
<evidence type="ECO:0000256" key="6">
    <source>
        <dbReference type="ARBA" id="ARBA00023212"/>
    </source>
</evidence>
<evidence type="ECO:0000313" key="13">
    <source>
        <dbReference type="EMBL" id="CAF0724992.1"/>
    </source>
</evidence>
<dbReference type="EMBL" id="CAJNOR010005854">
    <property type="protein sequence ID" value="CAF1577966.1"/>
    <property type="molecule type" value="Genomic_DNA"/>
</dbReference>
<dbReference type="FunFam" id="1.10.418.50:FF:000001">
    <property type="entry name" value="TRAF3-interacting protein 1 isoform X1"/>
    <property type="match status" value="1"/>
</dbReference>
<evidence type="ECO:0000256" key="7">
    <source>
        <dbReference type="ARBA" id="ARBA00023273"/>
    </source>
</evidence>
<evidence type="ECO:0000259" key="12">
    <source>
        <dbReference type="Pfam" id="PF17749"/>
    </source>
</evidence>
<keyword evidence="4" id="KW-0970">Cilium biogenesis/degradation</keyword>
<dbReference type="Proteomes" id="UP000663852">
    <property type="component" value="Unassembled WGS sequence"/>
</dbReference>
<keyword evidence="5" id="KW-0175">Coiled coil</keyword>
<gene>
    <name evidence="13" type="ORF">EDS130_LOCUS615</name>
    <name evidence="14" type="ORF">XAT740_LOCUS45179</name>
</gene>
<evidence type="ECO:0000256" key="9">
    <source>
        <dbReference type="ARBA" id="ARBA00070492"/>
    </source>
</evidence>
<dbReference type="GO" id="GO:0070507">
    <property type="term" value="P:regulation of microtubule cytoskeleton organization"/>
    <property type="evidence" value="ECO:0007669"/>
    <property type="project" value="TreeGrafter"/>
</dbReference>
<feature type="domain" description="TRAF3-interacting protein 1 N-terminal" evidence="11">
    <location>
        <begin position="10"/>
        <end position="119"/>
    </location>
</feature>
<dbReference type="Gene3D" id="1.10.418.50">
    <property type="entry name" value="Microtubule-binding protein MIP-T3"/>
    <property type="match status" value="1"/>
</dbReference>
<dbReference type="GO" id="GO:0048513">
    <property type="term" value="P:animal organ development"/>
    <property type="evidence" value="ECO:0007669"/>
    <property type="project" value="UniProtKB-ARBA"/>
</dbReference>
<protein>
    <recommendedName>
        <fullName evidence="9">TRAF3-interacting protein 1</fullName>
    </recommendedName>
</protein>
<evidence type="ECO:0000256" key="4">
    <source>
        <dbReference type="ARBA" id="ARBA00022794"/>
    </source>
</evidence>
<evidence type="ECO:0000313" key="14">
    <source>
        <dbReference type="EMBL" id="CAF1577966.1"/>
    </source>
</evidence>
<keyword evidence="6" id="KW-0206">Cytoskeleton</keyword>
<feature type="compositionally biased region" description="Basic and acidic residues" evidence="10">
    <location>
        <begin position="207"/>
        <end position="237"/>
    </location>
</feature>
<comment type="subcellular location">
    <subcellularLocation>
        <location evidence="2">Cytoplasm</location>
        <location evidence="2">Cytoskeleton</location>
        <location evidence="2">Cilium axoneme</location>
    </subcellularLocation>
    <subcellularLocation>
        <location evidence="1">Cytoplasm</location>
        <location evidence="1">Cytoskeleton</location>
        <location evidence="1">Cilium basal body</location>
    </subcellularLocation>
</comment>
<feature type="compositionally biased region" description="Polar residues" evidence="10">
    <location>
        <begin position="137"/>
        <end position="150"/>
    </location>
</feature>
<dbReference type="InterPro" id="IPR040468">
    <property type="entry name" value="TRAF3IP1_N"/>
</dbReference>
<dbReference type="Pfam" id="PF10243">
    <property type="entry name" value="MIP-T3"/>
    <property type="match status" value="1"/>
</dbReference>
<dbReference type="EMBL" id="CAJNOJ010000002">
    <property type="protein sequence ID" value="CAF0724992.1"/>
    <property type="molecule type" value="Genomic_DNA"/>
</dbReference>
<comment type="caution">
    <text evidence="14">The sequence shown here is derived from an EMBL/GenBank/DDBJ whole genome shotgun (WGS) entry which is preliminary data.</text>
</comment>
<evidence type="ECO:0000256" key="10">
    <source>
        <dbReference type="SAM" id="MobiDB-lite"/>
    </source>
</evidence>
<dbReference type="GO" id="GO:0042073">
    <property type="term" value="P:intraciliary transport"/>
    <property type="evidence" value="ECO:0007669"/>
    <property type="project" value="TreeGrafter"/>
</dbReference>
<dbReference type="InterPro" id="IPR018799">
    <property type="entry name" value="TRAF3IP1"/>
</dbReference>
<feature type="compositionally biased region" description="Basic and acidic residues" evidence="10">
    <location>
        <begin position="372"/>
        <end position="393"/>
    </location>
</feature>
<feature type="domain" description="TRAF3-interacting protein 1 C-terminal" evidence="12">
    <location>
        <begin position="398"/>
        <end position="543"/>
    </location>
</feature>
<dbReference type="AlphaFoldDB" id="A0A815Z0G5"/>
<dbReference type="PANTHER" id="PTHR31363:SF0">
    <property type="entry name" value="TRAF3-INTERACTING PROTEIN 1"/>
    <property type="match status" value="1"/>
</dbReference>
<name>A0A815Z0G5_ADIRI</name>
<evidence type="ECO:0000256" key="1">
    <source>
        <dbReference type="ARBA" id="ARBA00004120"/>
    </source>
</evidence>